<dbReference type="Proteomes" id="UP000599391">
    <property type="component" value="Unassembled WGS sequence"/>
</dbReference>
<proteinExistence type="predicted"/>
<reference evidence="1 2" key="1">
    <citation type="journal article" date="2021" name="Int. J. Syst. Evol. Microbiol.">
        <title>Amazonocrinis nigriterrae gen. nov., sp. nov., Atlanticothrix silvestris gen. nov., sp. nov. and Dendronalium phyllosphericum gen. nov., sp. nov., nostocacean cyanobacteria from Brazilian environments.</title>
        <authorList>
            <person name="Alvarenga D.O."/>
            <person name="Andreote A.P.D."/>
            <person name="Branco L.H.Z."/>
            <person name="Delbaje E."/>
            <person name="Cruz R.B."/>
            <person name="Varani A.M."/>
            <person name="Fiore M.F."/>
        </authorList>
    </citation>
    <scope>NUCLEOTIDE SEQUENCE [LARGE SCALE GENOMIC DNA]</scope>
    <source>
        <strain evidence="1 2">CENA357</strain>
    </source>
</reference>
<gene>
    <name evidence="1" type="ORF">I8751_06125</name>
</gene>
<keyword evidence="2" id="KW-1185">Reference proteome</keyword>
<name>A0A8J7L4F6_9CYAN</name>
<dbReference type="EMBL" id="JAECZB010000008">
    <property type="protein sequence ID" value="MBH8551962.1"/>
    <property type="molecule type" value="Genomic_DNA"/>
</dbReference>
<dbReference type="RefSeq" id="WP_214438278.1">
    <property type="nucleotide sequence ID" value="NZ_JAECZB010000008.1"/>
</dbReference>
<organism evidence="1 2">
    <name type="scientific">Atlanticothrix silvestris CENA357</name>
    <dbReference type="NCBI Taxonomy" id="1725252"/>
    <lineage>
        <taxon>Bacteria</taxon>
        <taxon>Bacillati</taxon>
        <taxon>Cyanobacteriota</taxon>
        <taxon>Cyanophyceae</taxon>
        <taxon>Nostocales</taxon>
        <taxon>Nodulariaceae</taxon>
        <taxon>Atlanticothrix</taxon>
        <taxon>Atlanticothrix silvestris</taxon>
    </lineage>
</organism>
<evidence type="ECO:0000313" key="1">
    <source>
        <dbReference type="EMBL" id="MBH8551962.1"/>
    </source>
</evidence>
<accession>A0A8J7L4F6</accession>
<evidence type="ECO:0000313" key="2">
    <source>
        <dbReference type="Proteomes" id="UP000599391"/>
    </source>
</evidence>
<dbReference type="AlphaFoldDB" id="A0A8J7L4F6"/>
<sequence>MVSGQWSVVSGQWSLAADPPGDSYAVDFTPVTHGGNSLCTRYWLGSQLTTNN</sequence>
<comment type="caution">
    <text evidence="1">The sequence shown here is derived from an EMBL/GenBank/DDBJ whole genome shotgun (WGS) entry which is preliminary data.</text>
</comment>
<protein>
    <submittedName>
        <fullName evidence="1">Uncharacterized protein</fullName>
    </submittedName>
</protein>